<sequence>MKLHLILLRYIGKLCCEDAAKRPYVQIGPAWVTMVRTVHDQWSWRRHEARQGTRHRSRGRAAGDPRGRARTSGGDQRAEGARRGSGSPMRLRLPEERPTEPPTGYKIAHPVLSQDGTRAGFTGVSLGGALPYGVLADASCVYGLRHRAPNRRCDCGFHCVHDRAAAEALLCTAEHRTAVLLDVTVLGRYLRFELGFRYARQRVHTATVGACACGTVAAALADAGWGRPGWRALAPSCAGCLRGRTAVSLAGFARLAGEGLRVVARPVAVPAPGDPVLPGELGVPELAAEAALLQARLDWFQSQLARLGQGGPDGGPQVG</sequence>
<feature type="region of interest" description="Disordered" evidence="1">
    <location>
        <begin position="45"/>
        <end position="105"/>
    </location>
</feature>
<dbReference type="eggNOG" id="ENOG5033Y8E">
    <property type="taxonomic scope" value="Bacteria"/>
</dbReference>
<reference evidence="2" key="1">
    <citation type="submission" date="2009-10" db="EMBL/GenBank/DDBJ databases">
        <title>The genome sequence of Streptomyces sviceus strain ATCC 29083.</title>
        <authorList>
            <consortium name="The Broad Institute Genome Sequencing Platform"/>
            <consortium name="Broad Institute Microbial Sequencing Center"/>
            <person name="Fischbach M."/>
            <person name="Godfrey P."/>
            <person name="Ward D."/>
            <person name="Young S."/>
            <person name="Zeng Q."/>
            <person name="Koehrsen M."/>
            <person name="Alvarado L."/>
            <person name="Berlin A.M."/>
            <person name="Bochicchio J."/>
            <person name="Borenstein D."/>
            <person name="Chapman S.B."/>
            <person name="Chen Z."/>
            <person name="Engels R."/>
            <person name="Freedman E."/>
            <person name="Gellesch M."/>
            <person name="Goldberg J."/>
            <person name="Griggs A."/>
            <person name="Gujja S."/>
            <person name="Heilman E.R."/>
            <person name="Heiman D.I."/>
            <person name="Hepburn T.A."/>
            <person name="Howarth C."/>
            <person name="Jen D."/>
            <person name="Larson L."/>
            <person name="Lewis B."/>
            <person name="Mehta T."/>
            <person name="Park D."/>
            <person name="Pearson M."/>
            <person name="Richards J."/>
            <person name="Roberts A."/>
            <person name="Saif S."/>
            <person name="Shea T.D."/>
            <person name="Shenoy N."/>
            <person name="Sisk P."/>
            <person name="Stolte C."/>
            <person name="Sykes S.N."/>
            <person name="Thomson T."/>
            <person name="Walk T."/>
            <person name="White J."/>
            <person name="Yandava C."/>
            <person name="Straight P."/>
            <person name="Clardy J."/>
            <person name="Hung D."/>
            <person name="Kolter R."/>
            <person name="Mekalanos J."/>
            <person name="Walker S."/>
            <person name="Walsh C.T."/>
            <person name="Wieland-Brown L.C."/>
            <person name="Haas B."/>
            <person name="Nusbaum C."/>
            <person name="Birren B."/>
        </authorList>
    </citation>
    <scope>NUCLEOTIDE SEQUENCE [LARGE SCALE GENOMIC DNA]</scope>
    <source>
        <strain evidence="2">ATCC 29083</strain>
    </source>
</reference>
<gene>
    <name evidence="2" type="ORF">SSEG_01846</name>
</gene>
<evidence type="ECO:0000313" key="2">
    <source>
        <dbReference type="EMBL" id="EDY55265.1"/>
    </source>
</evidence>
<dbReference type="AlphaFoldDB" id="B5HR11"/>
<name>B5HR11_STRX2</name>
<accession>B5HR11</accession>
<evidence type="ECO:0000256" key="1">
    <source>
        <dbReference type="SAM" id="MobiDB-lite"/>
    </source>
</evidence>
<dbReference type="Proteomes" id="UP000002785">
    <property type="component" value="Chromosome"/>
</dbReference>
<dbReference type="EMBL" id="CM000951">
    <property type="protein sequence ID" value="EDY55265.1"/>
    <property type="molecule type" value="Genomic_DNA"/>
</dbReference>
<evidence type="ECO:0000313" key="3">
    <source>
        <dbReference type="Proteomes" id="UP000002785"/>
    </source>
</evidence>
<keyword evidence="3" id="KW-1185">Reference proteome</keyword>
<protein>
    <submittedName>
        <fullName evidence="2">Uncharacterized protein</fullName>
    </submittedName>
</protein>
<organism evidence="2 3">
    <name type="scientific">Streptomyces sviceus (strain ATCC 29083 / DSM 924 / JCM 4929 / NBRC 13980 / NCIMB 11184 / NRRL 5439 / UC 5370)</name>
    <dbReference type="NCBI Taxonomy" id="463191"/>
    <lineage>
        <taxon>Bacteria</taxon>
        <taxon>Bacillati</taxon>
        <taxon>Actinomycetota</taxon>
        <taxon>Actinomycetes</taxon>
        <taxon>Kitasatosporales</taxon>
        <taxon>Streptomycetaceae</taxon>
        <taxon>Streptomyces</taxon>
    </lineage>
</organism>
<dbReference type="HOGENOM" id="CLU_075568_0_0_11"/>
<proteinExistence type="predicted"/>